<accession>V4A2P3</accession>
<keyword evidence="2" id="KW-1185">Reference proteome</keyword>
<evidence type="ECO:0008006" key="3">
    <source>
        <dbReference type="Google" id="ProtNLM"/>
    </source>
</evidence>
<dbReference type="CTD" id="20240336"/>
<dbReference type="HOGENOM" id="CLU_1588343_0_0_1"/>
<organism evidence="1 2">
    <name type="scientific">Lottia gigantea</name>
    <name type="common">Giant owl limpet</name>
    <dbReference type="NCBI Taxonomy" id="225164"/>
    <lineage>
        <taxon>Eukaryota</taxon>
        <taxon>Metazoa</taxon>
        <taxon>Spiralia</taxon>
        <taxon>Lophotrochozoa</taxon>
        <taxon>Mollusca</taxon>
        <taxon>Gastropoda</taxon>
        <taxon>Patellogastropoda</taxon>
        <taxon>Lottioidea</taxon>
        <taxon>Lottiidae</taxon>
        <taxon>Lottia</taxon>
    </lineage>
</organism>
<protein>
    <recommendedName>
        <fullName evidence="3">Spaetzle domain-containing protein</fullName>
    </recommendedName>
</protein>
<dbReference type="EMBL" id="KB202883">
    <property type="protein sequence ID" value="ESO87571.1"/>
    <property type="molecule type" value="Genomic_DNA"/>
</dbReference>
<dbReference type="GeneID" id="20240336"/>
<evidence type="ECO:0000313" key="1">
    <source>
        <dbReference type="EMBL" id="ESO87571.1"/>
    </source>
</evidence>
<dbReference type="OMA" id="FIPVGRC"/>
<sequence length="168" mass="18921">MECYGCNSECSRCVRQSKSLEELISELYNGLFQTEPPKAVPDLPGYYSNNQYVGRRSGAAANPHYRPSGMDISYGCCETDMKYETPNFTRINNNNYTLVHLRGRYQFVPVGKCRSSLSCSHGECVQKYRAHWVLVYNNSEVHAGPPVSFVPIKVHSHCECLNIGRPSG</sequence>
<reference evidence="1 2" key="1">
    <citation type="journal article" date="2013" name="Nature">
        <title>Insights into bilaterian evolution from three spiralian genomes.</title>
        <authorList>
            <person name="Simakov O."/>
            <person name="Marletaz F."/>
            <person name="Cho S.J."/>
            <person name="Edsinger-Gonzales E."/>
            <person name="Havlak P."/>
            <person name="Hellsten U."/>
            <person name="Kuo D.H."/>
            <person name="Larsson T."/>
            <person name="Lv J."/>
            <person name="Arendt D."/>
            <person name="Savage R."/>
            <person name="Osoegawa K."/>
            <person name="de Jong P."/>
            <person name="Grimwood J."/>
            <person name="Chapman J.A."/>
            <person name="Shapiro H."/>
            <person name="Aerts A."/>
            <person name="Otillar R.P."/>
            <person name="Terry A.Y."/>
            <person name="Boore J.L."/>
            <person name="Grigoriev I.V."/>
            <person name="Lindberg D.R."/>
            <person name="Seaver E.C."/>
            <person name="Weisblat D.A."/>
            <person name="Putnam N.H."/>
            <person name="Rokhsar D.S."/>
        </authorList>
    </citation>
    <scope>NUCLEOTIDE SEQUENCE [LARGE SCALE GENOMIC DNA]</scope>
</reference>
<dbReference type="RefSeq" id="XP_009061764.1">
    <property type="nucleotide sequence ID" value="XM_009063516.1"/>
</dbReference>
<dbReference type="KEGG" id="lgi:LOTGIDRAFT_166451"/>
<dbReference type="OrthoDB" id="6046294at2759"/>
<gene>
    <name evidence="1" type="ORF">LOTGIDRAFT_166451</name>
</gene>
<dbReference type="Proteomes" id="UP000030746">
    <property type="component" value="Unassembled WGS sequence"/>
</dbReference>
<dbReference type="AlphaFoldDB" id="V4A2P3"/>
<proteinExistence type="predicted"/>
<name>V4A2P3_LOTGI</name>
<evidence type="ECO:0000313" key="2">
    <source>
        <dbReference type="Proteomes" id="UP000030746"/>
    </source>
</evidence>